<keyword evidence="4" id="KW-1185">Reference proteome</keyword>
<evidence type="ECO:0000256" key="1">
    <source>
        <dbReference type="SAM" id="MobiDB-lite"/>
    </source>
</evidence>
<accession>J3NTP2</accession>
<dbReference type="STRING" id="644352.J3NTP2"/>
<reference evidence="2" key="2">
    <citation type="submission" date="2010-07" db="EMBL/GenBank/DDBJ databases">
        <authorList>
            <consortium name="The Broad Institute Genome Sequencing Platform"/>
            <consortium name="Broad Institute Genome Sequencing Center for Infectious Disease"/>
            <person name="Ma L.-J."/>
            <person name="Dead R."/>
            <person name="Young S."/>
            <person name="Zeng Q."/>
            <person name="Koehrsen M."/>
            <person name="Alvarado L."/>
            <person name="Berlin A."/>
            <person name="Chapman S.B."/>
            <person name="Chen Z."/>
            <person name="Freedman E."/>
            <person name="Gellesch M."/>
            <person name="Goldberg J."/>
            <person name="Griggs A."/>
            <person name="Gujja S."/>
            <person name="Heilman E.R."/>
            <person name="Heiman D."/>
            <person name="Hepburn T."/>
            <person name="Howarth C."/>
            <person name="Jen D."/>
            <person name="Larson L."/>
            <person name="Mehta T."/>
            <person name="Neiman D."/>
            <person name="Pearson M."/>
            <person name="Roberts A."/>
            <person name="Saif S."/>
            <person name="Shea T."/>
            <person name="Shenoy N."/>
            <person name="Sisk P."/>
            <person name="Stolte C."/>
            <person name="Sykes S."/>
            <person name="Walk T."/>
            <person name="White J."/>
            <person name="Yandava C."/>
            <person name="Haas B."/>
            <person name="Nusbaum C."/>
            <person name="Birren B."/>
        </authorList>
    </citation>
    <scope>NUCLEOTIDE SEQUENCE</scope>
    <source>
        <strain evidence="2">R3-111a-1</strain>
    </source>
</reference>
<dbReference type="VEuPathDB" id="FungiDB:GGTG_04642"/>
<dbReference type="OrthoDB" id="4633509at2759"/>
<dbReference type="HOGENOM" id="CLU_052224_0_0_1"/>
<sequence>MSASELALRVLNPSSSSSSPPSPPRPAPEKPRRPPKSFYTDTPMTGPPSYSWKDLRHPMLRKATLDLKDIRWLEHLGGGQDGYCWKVAFGDQGPFVLKMFWDDERPDVATYWAPERECQNVAVLQMMEASLRDHGPVRLYDYTDTRANAIENLYAFSEEGRKKPRIPDDMDLTVEQLWMHRTRQCFGWLKLTMDSFGHRKNRPPVLVWLGLRRPPPQPGREYFAMVYEYIEEDELDDEGDLGERKEANRRRISVSMGFLSLIGFEFPYSWFLGNWKNGILLDLSEIVFPFGYGTRVCNRRQGNAFGLQQGTVEVHVT</sequence>
<reference evidence="4" key="1">
    <citation type="submission" date="2010-07" db="EMBL/GenBank/DDBJ databases">
        <title>The genome sequence of Gaeumannomyces graminis var. tritici strain R3-111a-1.</title>
        <authorList>
            <consortium name="The Broad Institute Genome Sequencing Platform"/>
            <person name="Ma L.-J."/>
            <person name="Dead R."/>
            <person name="Young S."/>
            <person name="Zeng Q."/>
            <person name="Koehrsen M."/>
            <person name="Alvarado L."/>
            <person name="Berlin A."/>
            <person name="Chapman S.B."/>
            <person name="Chen Z."/>
            <person name="Freedman E."/>
            <person name="Gellesch M."/>
            <person name="Goldberg J."/>
            <person name="Griggs A."/>
            <person name="Gujja S."/>
            <person name="Heilman E.R."/>
            <person name="Heiman D."/>
            <person name="Hepburn T."/>
            <person name="Howarth C."/>
            <person name="Jen D."/>
            <person name="Larson L."/>
            <person name="Mehta T."/>
            <person name="Neiman D."/>
            <person name="Pearson M."/>
            <person name="Roberts A."/>
            <person name="Saif S."/>
            <person name="Shea T."/>
            <person name="Shenoy N."/>
            <person name="Sisk P."/>
            <person name="Stolte C."/>
            <person name="Sykes S."/>
            <person name="Walk T."/>
            <person name="White J."/>
            <person name="Yandava C."/>
            <person name="Haas B."/>
            <person name="Nusbaum C."/>
            <person name="Birren B."/>
        </authorList>
    </citation>
    <scope>NUCLEOTIDE SEQUENCE [LARGE SCALE GENOMIC DNA]</scope>
    <source>
        <strain evidence="4">R3-111a-1</strain>
    </source>
</reference>
<evidence type="ECO:0000313" key="2">
    <source>
        <dbReference type="EMBL" id="EJT79557.1"/>
    </source>
</evidence>
<reference evidence="2" key="3">
    <citation type="submission" date="2010-09" db="EMBL/GenBank/DDBJ databases">
        <title>Annotation of Gaeumannomyces graminis var. tritici R3-111a-1.</title>
        <authorList>
            <consortium name="The Broad Institute Genome Sequencing Platform"/>
            <person name="Ma L.-J."/>
            <person name="Dead R."/>
            <person name="Young S.K."/>
            <person name="Zeng Q."/>
            <person name="Gargeya S."/>
            <person name="Fitzgerald M."/>
            <person name="Haas B."/>
            <person name="Abouelleil A."/>
            <person name="Alvarado L."/>
            <person name="Arachchi H.M."/>
            <person name="Berlin A."/>
            <person name="Brown A."/>
            <person name="Chapman S.B."/>
            <person name="Chen Z."/>
            <person name="Dunbar C."/>
            <person name="Freedman E."/>
            <person name="Gearin G."/>
            <person name="Gellesch M."/>
            <person name="Goldberg J."/>
            <person name="Griggs A."/>
            <person name="Gujja S."/>
            <person name="Heiman D."/>
            <person name="Howarth C."/>
            <person name="Larson L."/>
            <person name="Lui A."/>
            <person name="MacDonald P.J.P."/>
            <person name="Mehta T."/>
            <person name="Montmayeur A."/>
            <person name="Murphy C."/>
            <person name="Neiman D."/>
            <person name="Pearson M."/>
            <person name="Priest M."/>
            <person name="Roberts A."/>
            <person name="Saif S."/>
            <person name="Shea T."/>
            <person name="Shenoy N."/>
            <person name="Sisk P."/>
            <person name="Stolte C."/>
            <person name="Sykes S."/>
            <person name="Yandava C."/>
            <person name="Wortman J."/>
            <person name="Nusbaum C."/>
            <person name="Birren B."/>
        </authorList>
    </citation>
    <scope>NUCLEOTIDE SEQUENCE</scope>
    <source>
        <strain evidence="2">R3-111a-1</strain>
    </source>
</reference>
<organism evidence="2">
    <name type="scientific">Gaeumannomyces tritici (strain R3-111a-1)</name>
    <name type="common">Wheat and barley take-all root rot fungus</name>
    <name type="synonym">Gaeumannomyces graminis var. tritici</name>
    <dbReference type="NCBI Taxonomy" id="644352"/>
    <lineage>
        <taxon>Eukaryota</taxon>
        <taxon>Fungi</taxon>
        <taxon>Dikarya</taxon>
        <taxon>Ascomycota</taxon>
        <taxon>Pezizomycotina</taxon>
        <taxon>Sordariomycetes</taxon>
        <taxon>Sordariomycetidae</taxon>
        <taxon>Magnaporthales</taxon>
        <taxon>Magnaporthaceae</taxon>
        <taxon>Gaeumannomyces</taxon>
    </lineage>
</organism>
<gene>
    <name evidence="3" type="primary">20345100</name>
    <name evidence="2" type="ORF">GGTG_04642</name>
</gene>
<reference evidence="3" key="5">
    <citation type="submission" date="2018-04" db="UniProtKB">
        <authorList>
            <consortium name="EnsemblFungi"/>
        </authorList>
    </citation>
    <scope>IDENTIFICATION</scope>
    <source>
        <strain evidence="3">R3-111a-1</strain>
    </source>
</reference>
<evidence type="ECO:0000313" key="4">
    <source>
        <dbReference type="Proteomes" id="UP000006039"/>
    </source>
</evidence>
<evidence type="ECO:0000313" key="3">
    <source>
        <dbReference type="EnsemblFungi" id="EJT79557"/>
    </source>
</evidence>
<dbReference type="AlphaFoldDB" id="J3NTP2"/>
<dbReference type="eggNOG" id="ENOG502T61Z">
    <property type="taxonomic scope" value="Eukaryota"/>
</dbReference>
<name>J3NTP2_GAET3</name>
<dbReference type="GeneID" id="20345100"/>
<feature type="region of interest" description="Disordered" evidence="1">
    <location>
        <begin position="1"/>
        <end position="45"/>
    </location>
</feature>
<dbReference type="Proteomes" id="UP000006039">
    <property type="component" value="Unassembled WGS sequence"/>
</dbReference>
<dbReference type="EMBL" id="GL385396">
    <property type="protein sequence ID" value="EJT79557.1"/>
    <property type="molecule type" value="Genomic_DNA"/>
</dbReference>
<reference evidence="3" key="4">
    <citation type="journal article" date="2015" name="G3 (Bethesda)">
        <title>Genome sequences of three phytopathogenic species of the Magnaporthaceae family of fungi.</title>
        <authorList>
            <person name="Okagaki L.H."/>
            <person name="Nunes C.C."/>
            <person name="Sailsbery J."/>
            <person name="Clay B."/>
            <person name="Brown D."/>
            <person name="John T."/>
            <person name="Oh Y."/>
            <person name="Young N."/>
            <person name="Fitzgerald M."/>
            <person name="Haas B.J."/>
            <person name="Zeng Q."/>
            <person name="Young S."/>
            <person name="Adiconis X."/>
            <person name="Fan L."/>
            <person name="Levin J.Z."/>
            <person name="Mitchell T.K."/>
            <person name="Okubara P.A."/>
            <person name="Farman M.L."/>
            <person name="Kohn L.M."/>
            <person name="Birren B."/>
            <person name="Ma L.-J."/>
            <person name="Dean R.A."/>
        </authorList>
    </citation>
    <scope>NUCLEOTIDE SEQUENCE</scope>
    <source>
        <strain evidence="3">R3-111a-1</strain>
    </source>
</reference>
<proteinExistence type="predicted"/>
<evidence type="ECO:0008006" key="5">
    <source>
        <dbReference type="Google" id="ProtNLM"/>
    </source>
</evidence>
<dbReference type="RefSeq" id="XP_009220702.1">
    <property type="nucleotide sequence ID" value="XM_009222438.1"/>
</dbReference>
<protein>
    <recommendedName>
        <fullName evidence="5">Protein kinase domain-containing protein</fullName>
    </recommendedName>
</protein>
<dbReference type="EnsemblFungi" id="EJT79557">
    <property type="protein sequence ID" value="EJT79557"/>
    <property type="gene ID" value="GGTG_04642"/>
</dbReference>